<proteinExistence type="predicted"/>
<evidence type="ECO:0000313" key="1">
    <source>
        <dbReference type="EMBL" id="ANP27853.1"/>
    </source>
</evidence>
<evidence type="ECO:0000313" key="2">
    <source>
        <dbReference type="Proteomes" id="UP000092596"/>
    </source>
</evidence>
<dbReference type="KEGG" id="dva:DAD186_13030"/>
<name>A0A1B0ZIU7_9MICO</name>
<dbReference type="Proteomes" id="UP000092596">
    <property type="component" value="Chromosome"/>
</dbReference>
<protein>
    <submittedName>
        <fullName evidence="1">Uncharacterized protein</fullName>
    </submittedName>
</protein>
<sequence length="123" mass="13660">MRRAHVVMTVHNNASVNTSHNRRDTLSVLGTPRENTRIMTLERRAEISIENKRRAGGRVMTEHNVRNASLHSLSGSLNTEPLIRPPAHAFHTVRAVDGTRAAKDKHTVLADEEAISIGQEVDV</sequence>
<gene>
    <name evidence="1" type="ORF">DAD186_13030</name>
</gene>
<accession>A0A1B0ZIU7</accession>
<dbReference type="AlphaFoldDB" id="A0A1B0ZIU7"/>
<reference evidence="1 2" key="1">
    <citation type="submission" date="2015-06" db="EMBL/GenBank/DDBJ databases">
        <title>Investigation of pathophysiology for high-risk pregnancy and development of treatment modality based on it.</title>
        <authorList>
            <person name="Kim B.-C."/>
            <person name="Lim S."/>
        </authorList>
    </citation>
    <scope>NUCLEOTIDE SEQUENCE [LARGE SCALE GENOMIC DNA]</scope>
    <source>
        <strain evidence="1 2">AD1-86</strain>
    </source>
</reference>
<dbReference type="EMBL" id="CP012117">
    <property type="protein sequence ID" value="ANP27853.1"/>
    <property type="molecule type" value="Genomic_DNA"/>
</dbReference>
<organism evidence="1 2">
    <name type="scientific">Dermabacter vaginalis</name>
    <dbReference type="NCBI Taxonomy" id="1630135"/>
    <lineage>
        <taxon>Bacteria</taxon>
        <taxon>Bacillati</taxon>
        <taxon>Actinomycetota</taxon>
        <taxon>Actinomycetes</taxon>
        <taxon>Micrococcales</taxon>
        <taxon>Dermabacteraceae</taxon>
        <taxon>Dermabacter</taxon>
    </lineage>
</organism>